<evidence type="ECO:0000256" key="11">
    <source>
        <dbReference type="SAM" id="Coils"/>
    </source>
</evidence>
<keyword evidence="6 11" id="KW-0175">Coiled coil</keyword>
<dbReference type="GO" id="GO:0031262">
    <property type="term" value="C:Ndc80 complex"/>
    <property type="evidence" value="ECO:0007669"/>
    <property type="project" value="UniProtKB-UniRule"/>
</dbReference>
<dbReference type="Pfam" id="PF03801">
    <property type="entry name" value="Ndc80_HEC"/>
    <property type="match status" value="1"/>
</dbReference>
<evidence type="ECO:0000256" key="4">
    <source>
        <dbReference type="ARBA" id="ARBA00022776"/>
    </source>
</evidence>
<keyword evidence="4 10" id="KW-0498">Mitosis</keyword>
<dbReference type="SMR" id="A0A482X4T6"/>
<dbReference type="PANTHER" id="PTHR10643:SF2">
    <property type="entry name" value="KINETOCHORE PROTEIN NDC80 HOMOLOG"/>
    <property type="match status" value="1"/>
</dbReference>
<organism evidence="14 15">
    <name type="scientific">Laodelphax striatellus</name>
    <name type="common">Small brown planthopper</name>
    <name type="synonym">Delphax striatella</name>
    <dbReference type="NCBI Taxonomy" id="195883"/>
    <lineage>
        <taxon>Eukaryota</taxon>
        <taxon>Metazoa</taxon>
        <taxon>Ecdysozoa</taxon>
        <taxon>Arthropoda</taxon>
        <taxon>Hexapoda</taxon>
        <taxon>Insecta</taxon>
        <taxon>Pterygota</taxon>
        <taxon>Neoptera</taxon>
        <taxon>Paraneoptera</taxon>
        <taxon>Hemiptera</taxon>
        <taxon>Auchenorrhyncha</taxon>
        <taxon>Fulgoroidea</taxon>
        <taxon>Delphacidae</taxon>
        <taxon>Criomorphinae</taxon>
        <taxon>Laodelphax</taxon>
    </lineage>
</organism>
<comment type="subcellular location">
    <subcellularLocation>
        <location evidence="10">Chromosome</location>
        <location evidence="10">Centromere</location>
        <location evidence="10">Kinetochore</location>
    </subcellularLocation>
    <subcellularLocation>
        <location evidence="10">Nucleus</location>
    </subcellularLocation>
</comment>
<evidence type="ECO:0000256" key="5">
    <source>
        <dbReference type="ARBA" id="ARBA00022838"/>
    </source>
</evidence>
<evidence type="ECO:0000313" key="14">
    <source>
        <dbReference type="EMBL" id="RZF40797.1"/>
    </source>
</evidence>
<dbReference type="OrthoDB" id="7459479at2759"/>
<feature type="coiled-coil region" evidence="11">
    <location>
        <begin position="388"/>
        <end position="460"/>
    </location>
</feature>
<feature type="coiled-coil region" evidence="11">
    <location>
        <begin position="519"/>
        <end position="546"/>
    </location>
</feature>
<dbReference type="PANTHER" id="PTHR10643">
    <property type="entry name" value="KINETOCHORE PROTEIN NDC80"/>
    <property type="match status" value="1"/>
</dbReference>
<proteinExistence type="inferred from homology"/>
<keyword evidence="3 10" id="KW-0132">Cell division</keyword>
<evidence type="ECO:0000256" key="2">
    <source>
        <dbReference type="ARBA" id="ARBA00022454"/>
    </source>
</evidence>
<dbReference type="AlphaFoldDB" id="A0A482X4T6"/>
<comment type="caution">
    <text evidence="14">The sequence shown here is derived from an EMBL/GenBank/DDBJ whole genome shotgun (WGS) entry which is preliminary data.</text>
</comment>
<sequence length="551" mass="63085">MRRSSAGRRSSLGRRSTLSKTTSFSSGLDSTAKKEKKSMLLKPGFAMRRSTSEDRLSGIPVAKQGAMSSQRPKNQIAMNCMTPKTPKNVFNNQLLMAGSRSSRATTSSMESGRLSSIGAGMRSTRKERRPINTKESQTDALKRVQDYFIMQVNCREILDNSMNVRPMSTKKFINMTEYLLLKINPDLPSLTNNNYVDEIIKNMKIFNYGGKLEKSWLITVNAQHSWQYVIALLVWLVDAVKLAESIAGDLNIFYPDSLEEDNSIHEDGEYGVDKDVEEIDNIQTDNFTLIVPHLAAAYPSFVEGDPDFEAKQDARADQLFHRIMQKMNLSEESNAALEVEVANLQKVWNDPEYIAKVTEFKNKVAHLENLDADAEKLIDYIDKIKSYIMSRKQEIDAIQLEIEVLKKKRNDCKMQVACLKEECELLKKAQHDSDKEQKERMDLEQLIDFHEKGIDELKKSVYSLDIKLLKTKKKIEEPLVPYNQLIAENVKDEPRLKLCTIGNIIQDESRSSSLTDDIKNKLMRIRDDWQQQMHDLKSQLQEIQATKSRVP</sequence>
<evidence type="ECO:0000259" key="13">
    <source>
        <dbReference type="Pfam" id="PF03801"/>
    </source>
</evidence>
<reference evidence="14 15" key="1">
    <citation type="journal article" date="2017" name="Gigascience">
        <title>Genome sequence of the small brown planthopper, Laodelphax striatellus.</title>
        <authorList>
            <person name="Zhu J."/>
            <person name="Jiang F."/>
            <person name="Wang X."/>
            <person name="Yang P."/>
            <person name="Bao Y."/>
            <person name="Zhao W."/>
            <person name="Wang W."/>
            <person name="Lu H."/>
            <person name="Wang Q."/>
            <person name="Cui N."/>
            <person name="Li J."/>
            <person name="Chen X."/>
            <person name="Luo L."/>
            <person name="Yu J."/>
            <person name="Kang L."/>
            <person name="Cui F."/>
        </authorList>
    </citation>
    <scope>NUCLEOTIDE SEQUENCE [LARGE SCALE GENOMIC DNA]</scope>
    <source>
        <strain evidence="14">Lst14</strain>
    </source>
</reference>
<dbReference type="InterPro" id="IPR055260">
    <property type="entry name" value="Ndc80_CH"/>
</dbReference>
<dbReference type="InterPro" id="IPR005550">
    <property type="entry name" value="Kinetochore_Ndc80"/>
</dbReference>
<keyword evidence="5 10" id="KW-0995">Kinetochore</keyword>
<comment type="function">
    <text evidence="10">Acts as a component of the essential kinetochore-associated NDC80 complex, which is required for chromosome segregation and spindle checkpoint activity.</text>
</comment>
<gene>
    <name evidence="14" type="ORF">LSTR_LSTR003307</name>
</gene>
<evidence type="ECO:0000256" key="7">
    <source>
        <dbReference type="ARBA" id="ARBA00023242"/>
    </source>
</evidence>
<dbReference type="Proteomes" id="UP000291343">
    <property type="component" value="Unassembled WGS sequence"/>
</dbReference>
<keyword evidence="15" id="KW-1185">Reference proteome</keyword>
<accession>A0A482X4T6</accession>
<evidence type="ECO:0000256" key="9">
    <source>
        <dbReference type="ARBA" id="ARBA00023328"/>
    </source>
</evidence>
<keyword evidence="7 10" id="KW-0539">Nucleus</keyword>
<dbReference type="STRING" id="195883.A0A482X4T6"/>
<evidence type="ECO:0000256" key="10">
    <source>
        <dbReference type="RuleBase" id="RU368072"/>
    </source>
</evidence>
<dbReference type="GO" id="GO:0051301">
    <property type="term" value="P:cell division"/>
    <property type="evidence" value="ECO:0007669"/>
    <property type="project" value="UniProtKB-UniRule"/>
</dbReference>
<evidence type="ECO:0000256" key="1">
    <source>
        <dbReference type="ARBA" id="ARBA00007050"/>
    </source>
</evidence>
<keyword evidence="9 10" id="KW-0137">Centromere</keyword>
<dbReference type="InterPro" id="IPR038273">
    <property type="entry name" value="Ndc80_sf"/>
</dbReference>
<evidence type="ECO:0000313" key="15">
    <source>
        <dbReference type="Proteomes" id="UP000291343"/>
    </source>
</evidence>
<evidence type="ECO:0000256" key="12">
    <source>
        <dbReference type="SAM" id="MobiDB-lite"/>
    </source>
</evidence>
<evidence type="ECO:0000256" key="6">
    <source>
        <dbReference type="ARBA" id="ARBA00023054"/>
    </source>
</evidence>
<keyword evidence="2 10" id="KW-0158">Chromosome</keyword>
<name>A0A482X4T6_LAOST</name>
<dbReference type="InParanoid" id="A0A482X4T6"/>
<evidence type="ECO:0000256" key="3">
    <source>
        <dbReference type="ARBA" id="ARBA00022618"/>
    </source>
</evidence>
<dbReference type="EMBL" id="QKKF02017590">
    <property type="protein sequence ID" value="RZF40797.1"/>
    <property type="molecule type" value="Genomic_DNA"/>
</dbReference>
<dbReference type="GO" id="GO:0051315">
    <property type="term" value="P:attachment of mitotic spindle microtubules to kinetochore"/>
    <property type="evidence" value="ECO:0007669"/>
    <property type="project" value="UniProtKB-UniRule"/>
</dbReference>
<evidence type="ECO:0000256" key="8">
    <source>
        <dbReference type="ARBA" id="ARBA00023306"/>
    </source>
</evidence>
<dbReference type="GO" id="GO:0005634">
    <property type="term" value="C:nucleus"/>
    <property type="evidence" value="ECO:0007669"/>
    <property type="project" value="UniProtKB-SubCell"/>
</dbReference>
<feature type="domain" description="Kinetochore protein Ndc80 CH" evidence="13">
    <location>
        <begin position="101"/>
        <end position="245"/>
    </location>
</feature>
<feature type="region of interest" description="Disordered" evidence="12">
    <location>
        <begin position="1"/>
        <end position="56"/>
    </location>
</feature>
<feature type="compositionally biased region" description="Low complexity" evidence="12">
    <location>
        <begin position="7"/>
        <end position="23"/>
    </location>
</feature>
<comment type="similarity">
    <text evidence="1 10">Belongs to the NDC80/HEC1 family.</text>
</comment>
<comment type="subunit">
    <text evidence="10">Component of the NDC80 complex.</text>
</comment>
<protein>
    <recommendedName>
        <fullName evidence="10">Kinetochore protein NDC80</fullName>
    </recommendedName>
</protein>
<dbReference type="Gene3D" id="1.10.418.30">
    <property type="entry name" value="Ncd80 complex, Ncd80 subunit"/>
    <property type="match status" value="1"/>
</dbReference>
<keyword evidence="8 10" id="KW-0131">Cell cycle</keyword>